<dbReference type="GO" id="GO:0006508">
    <property type="term" value="P:proteolysis"/>
    <property type="evidence" value="ECO:0007669"/>
    <property type="project" value="UniProtKB-KW"/>
</dbReference>
<gene>
    <name evidence="9" type="ORF">H8744_11050</name>
</gene>
<dbReference type="InterPro" id="IPR023828">
    <property type="entry name" value="Peptidase_S8_Ser-AS"/>
</dbReference>
<keyword evidence="4 5" id="KW-0720">Serine protease</keyword>
<dbReference type="InterPro" id="IPR036852">
    <property type="entry name" value="Peptidase_S8/S53_dom_sf"/>
</dbReference>
<keyword evidence="2 5" id="KW-0645">Protease</keyword>
<name>A0A926IQP1_9BACT</name>
<dbReference type="PANTHER" id="PTHR43806">
    <property type="entry name" value="PEPTIDASE S8"/>
    <property type="match status" value="1"/>
</dbReference>
<evidence type="ECO:0000256" key="1">
    <source>
        <dbReference type="ARBA" id="ARBA00011073"/>
    </source>
</evidence>
<proteinExistence type="inferred from homology"/>
<evidence type="ECO:0000313" key="9">
    <source>
        <dbReference type="EMBL" id="MBC8593775.1"/>
    </source>
</evidence>
<evidence type="ECO:0000256" key="4">
    <source>
        <dbReference type="ARBA" id="ARBA00022825"/>
    </source>
</evidence>
<evidence type="ECO:0000256" key="6">
    <source>
        <dbReference type="RuleBase" id="RU003355"/>
    </source>
</evidence>
<evidence type="ECO:0000256" key="7">
    <source>
        <dbReference type="SAM" id="MobiDB-lite"/>
    </source>
</evidence>
<dbReference type="PROSITE" id="PS00136">
    <property type="entry name" value="SUBTILASE_ASP"/>
    <property type="match status" value="1"/>
</dbReference>
<feature type="region of interest" description="Disordered" evidence="7">
    <location>
        <begin position="212"/>
        <end position="233"/>
    </location>
</feature>
<dbReference type="AlphaFoldDB" id="A0A926IQP1"/>
<dbReference type="PROSITE" id="PS00138">
    <property type="entry name" value="SUBTILASE_SER"/>
    <property type="match status" value="1"/>
</dbReference>
<dbReference type="PROSITE" id="PS51892">
    <property type="entry name" value="SUBTILASE"/>
    <property type="match status" value="1"/>
</dbReference>
<dbReference type="EMBL" id="JACRTF010000001">
    <property type="protein sequence ID" value="MBC8593775.1"/>
    <property type="molecule type" value="Genomic_DNA"/>
</dbReference>
<feature type="compositionally biased region" description="Low complexity" evidence="7">
    <location>
        <begin position="214"/>
        <end position="227"/>
    </location>
</feature>
<dbReference type="GO" id="GO:0004252">
    <property type="term" value="F:serine-type endopeptidase activity"/>
    <property type="evidence" value="ECO:0007669"/>
    <property type="project" value="UniProtKB-UniRule"/>
</dbReference>
<dbReference type="PANTHER" id="PTHR43806:SF11">
    <property type="entry name" value="CEREVISIN-RELATED"/>
    <property type="match status" value="1"/>
</dbReference>
<comment type="similarity">
    <text evidence="1 5 6">Belongs to the peptidase S8 family.</text>
</comment>
<dbReference type="InterPro" id="IPR023827">
    <property type="entry name" value="Peptidase_S8_Asp-AS"/>
</dbReference>
<comment type="caution">
    <text evidence="9">The sequence shown here is derived from an EMBL/GenBank/DDBJ whole genome shotgun (WGS) entry which is preliminary data.</text>
</comment>
<reference evidence="9" key="1">
    <citation type="submission" date="2020-08" db="EMBL/GenBank/DDBJ databases">
        <title>Genome public.</title>
        <authorList>
            <person name="Liu C."/>
            <person name="Sun Q."/>
        </authorList>
    </citation>
    <scope>NUCLEOTIDE SEQUENCE</scope>
    <source>
        <strain evidence="9">N12</strain>
    </source>
</reference>
<dbReference type="Proteomes" id="UP000651085">
    <property type="component" value="Unassembled WGS sequence"/>
</dbReference>
<keyword evidence="3 5" id="KW-0378">Hydrolase</keyword>
<feature type="domain" description="Peptidase S8/S53" evidence="8">
    <location>
        <begin position="404"/>
        <end position="656"/>
    </location>
</feature>
<accession>A0A926IQP1</accession>
<dbReference type="Gene3D" id="3.40.50.200">
    <property type="entry name" value="Peptidase S8/S53 domain"/>
    <property type="match status" value="1"/>
</dbReference>
<dbReference type="InterPro" id="IPR000209">
    <property type="entry name" value="Peptidase_S8/S53_dom"/>
</dbReference>
<feature type="active site" description="Charge relay system" evidence="5">
    <location>
        <position position="412"/>
    </location>
</feature>
<evidence type="ECO:0000256" key="3">
    <source>
        <dbReference type="ARBA" id="ARBA00022801"/>
    </source>
</evidence>
<evidence type="ECO:0000256" key="2">
    <source>
        <dbReference type="ARBA" id="ARBA00022670"/>
    </source>
</evidence>
<dbReference type="RefSeq" id="WP_262434881.1">
    <property type="nucleotide sequence ID" value="NZ_JACRTF010000001.1"/>
</dbReference>
<evidence type="ECO:0000256" key="5">
    <source>
        <dbReference type="PROSITE-ProRule" id="PRU01240"/>
    </source>
</evidence>
<feature type="active site" description="Charge relay system" evidence="5">
    <location>
        <position position="623"/>
    </location>
</feature>
<dbReference type="InterPro" id="IPR015500">
    <property type="entry name" value="Peptidase_S8_subtilisin-rel"/>
</dbReference>
<evidence type="ECO:0000313" key="10">
    <source>
        <dbReference type="Proteomes" id="UP000651085"/>
    </source>
</evidence>
<feature type="active site" description="Charge relay system" evidence="5">
    <location>
        <position position="446"/>
    </location>
</feature>
<dbReference type="SUPFAM" id="SSF52743">
    <property type="entry name" value="Subtilisin-like"/>
    <property type="match status" value="1"/>
</dbReference>
<organism evidence="9 10">
    <name type="scientific">Jilunia laotingensis</name>
    <dbReference type="NCBI Taxonomy" id="2763675"/>
    <lineage>
        <taxon>Bacteria</taxon>
        <taxon>Pseudomonadati</taxon>
        <taxon>Bacteroidota</taxon>
        <taxon>Bacteroidia</taxon>
        <taxon>Bacteroidales</taxon>
        <taxon>Bacteroidaceae</taxon>
        <taxon>Jilunia</taxon>
    </lineage>
</organism>
<sequence length="708" mass="77565">MGAIELSTTVLKSYNLTLCEGKAVIRNQNRINGLIGVRNSLIPEEYHNLLAKATFIGNMVNESIVWTTDVFEDIPSRLSDLSGEDFTRYFGILQEALQSYANAFQNAEDRVKQLLYAAITYSSKDSVYCANNKVVITEWGMSKRGDFAPIGMPISIDDMILDHNSTSNETQISDEDTRDNSGIVAHDNFGNSAVINAVATVTDTTLSEGQITETASSNSGSAGNTTNRTEDSGKMKKNKWWHWLLASLLAAAIISACLLGKGCSSSSVMLVSPDIDSTQVVLSKDSLRYVVNNRLLLLITKDGVTIDDFAKSFRQRYNDGKKYILSNPDTLIRRVTLTLPSEERDEFEEKLPNEFAEFGLVVIPETMYKSSYQPNDPELRDANKRWYFDECSVFDAWNVTMGSEDVVVAVIDDGFDLNHSELKGKIVKLYNAVYHSMNVMPSPSGHGTHVAATAIGNADNSTGISGIAPKCKLMPIQVGDAQGNMTTSAILDAVIYAINNGADVVNMSLGMSFGPFVQFAPVYIQKNFRANMFLQEEHVWNHLFNIARQNNVTFVLAGGNENCLIGLDPMQRSENVIKVSAVQPDKQKASFSNYGDMSTVSAPGVRIFNAIPGNRYTFMDGTSMAAPIVAGGCALLKSNDPGLSVAELAQILRQTGNPSTSDVGPIVDFAKALNVEYCDADECSKINERYNELLAELEKLRKNHPGCI</sequence>
<dbReference type="InterPro" id="IPR050131">
    <property type="entry name" value="Peptidase_S8_subtilisin-like"/>
</dbReference>
<dbReference type="PRINTS" id="PR00723">
    <property type="entry name" value="SUBTILISIN"/>
</dbReference>
<dbReference type="Pfam" id="PF00082">
    <property type="entry name" value="Peptidase_S8"/>
    <property type="match status" value="1"/>
</dbReference>
<keyword evidence="10" id="KW-1185">Reference proteome</keyword>
<evidence type="ECO:0000259" key="8">
    <source>
        <dbReference type="Pfam" id="PF00082"/>
    </source>
</evidence>
<protein>
    <submittedName>
        <fullName evidence="9">S8 family serine peptidase</fullName>
    </submittedName>
</protein>